<dbReference type="RefSeq" id="WP_290141067.1">
    <property type="nucleotide sequence ID" value="NZ_CP101620.1"/>
</dbReference>
<evidence type="ECO:0000313" key="2">
    <source>
        <dbReference type="Proteomes" id="UP001060112"/>
    </source>
</evidence>
<reference evidence="1" key="1">
    <citation type="submission" date="2022-07" db="EMBL/GenBank/DDBJ databases">
        <title>Faecal culturing of patients with breast cancer.</title>
        <authorList>
            <person name="Teng N.M.Y."/>
            <person name="Kiu R."/>
            <person name="Evans R."/>
            <person name="Baker D.J."/>
            <person name="Zenner C."/>
            <person name="Robinson S.D."/>
            <person name="Hall L.J."/>
        </authorList>
    </citation>
    <scope>NUCLEOTIDE SEQUENCE</scope>
    <source>
        <strain evidence="1">LH1062</strain>
    </source>
</reference>
<organism evidence="1 2">
    <name type="scientific">Allocoprobacillus halotolerans</name>
    <dbReference type="NCBI Taxonomy" id="2944914"/>
    <lineage>
        <taxon>Bacteria</taxon>
        <taxon>Bacillati</taxon>
        <taxon>Bacillota</taxon>
        <taxon>Erysipelotrichia</taxon>
        <taxon>Erysipelotrichales</taxon>
        <taxon>Erysipelotrichaceae</taxon>
        <taxon>Allocoprobacillus</taxon>
    </lineage>
</organism>
<evidence type="ECO:0000313" key="1">
    <source>
        <dbReference type="EMBL" id="UTY39727.1"/>
    </source>
</evidence>
<gene>
    <name evidence="1" type="ORF">NMU03_02630</name>
</gene>
<protein>
    <submittedName>
        <fullName evidence="1">Uncharacterized protein</fullName>
    </submittedName>
</protein>
<proteinExistence type="predicted"/>
<dbReference type="Proteomes" id="UP001060112">
    <property type="component" value="Chromosome"/>
</dbReference>
<name>A0ABY5I4L6_9FIRM</name>
<accession>A0ABY5I4L6</accession>
<keyword evidence="2" id="KW-1185">Reference proteome</keyword>
<sequence length="68" mass="7951">MGDKMDICMKELLNGLNMGLISIDHLIDKIEDEKMRDVVLHLRKEFGDLKEKVLNEYSTEDEVRNLLC</sequence>
<dbReference type="EMBL" id="CP101620">
    <property type="protein sequence ID" value="UTY39727.1"/>
    <property type="molecule type" value="Genomic_DNA"/>
</dbReference>